<protein>
    <recommendedName>
        <fullName evidence="4">Calcium-activated chloride channel N-terminal domain-containing protein</fullName>
    </recommendedName>
</protein>
<dbReference type="Pfam" id="PF08434">
    <property type="entry name" value="CLCA"/>
    <property type="match status" value="1"/>
</dbReference>
<feature type="compositionally biased region" description="Polar residues" evidence="1">
    <location>
        <begin position="823"/>
        <end position="844"/>
    </location>
</feature>
<feature type="transmembrane region" description="Helical" evidence="2">
    <location>
        <begin position="998"/>
        <end position="1018"/>
    </location>
</feature>
<dbReference type="VEuPathDB" id="VectorBase:LOC119164852"/>
<evidence type="ECO:0000259" key="4">
    <source>
        <dbReference type="Pfam" id="PF08434"/>
    </source>
</evidence>
<feature type="compositionally biased region" description="Polar residues" evidence="1">
    <location>
        <begin position="1026"/>
        <end position="1043"/>
    </location>
</feature>
<keyword evidence="3" id="KW-0732">Signal</keyword>
<organism evidence="5 6">
    <name type="scientific">Rhipicephalus microplus</name>
    <name type="common">Cattle tick</name>
    <name type="synonym">Boophilus microplus</name>
    <dbReference type="NCBI Taxonomy" id="6941"/>
    <lineage>
        <taxon>Eukaryota</taxon>
        <taxon>Metazoa</taxon>
        <taxon>Ecdysozoa</taxon>
        <taxon>Arthropoda</taxon>
        <taxon>Chelicerata</taxon>
        <taxon>Arachnida</taxon>
        <taxon>Acari</taxon>
        <taxon>Parasitiformes</taxon>
        <taxon>Ixodida</taxon>
        <taxon>Ixodoidea</taxon>
        <taxon>Ixodidae</taxon>
        <taxon>Rhipicephalinae</taxon>
        <taxon>Rhipicephalus</taxon>
        <taxon>Boophilus</taxon>
    </lineage>
</organism>
<sequence>MMRKERLVVILIWFASSAASLEIDTSDGGYTNLLVSINRDVPYDESIIKDIKVLFAASSKFLHRATNGRVYFKQVTIEAPSTWPARKEARNVSSSFFEQSDIRIDLPGEPHWDRPFTQQLRPCGQPGDFIQLTPGFLAKYRNSTTSRLDNSVYTLAHEWAHFRYGVFDEYACDGDSQHPLTYCNSGKNRLCQQRSAWEVISENADLRLRLTRPAMTEHIETSFVEIQETKTRVQRVVLVLDLSTSMDHLESVAKTTEGAIIALLSDGQENKDPTIESVMPLLLKAKVVVNTLALGAKAEDKLEKLASETRGKAFAIKDMKGNTALEMEAAFVRATTPSREQPSRYQTLVDTVQHLNKFLKHPFQVDSSVGNDTIVYVKGQRQVQMKAWLVDPSGQRCKACHESSTEAGIAIWIPSPAEAGTWFLHLSSSDEGDVSIQVKSRARKEGIDPIQVSCTMADMLVDRPDAAIVYAKVRKGKKVVVGASVLAEVYGPTQQPASTLFLHDDGREPDNHAGDGTYSGYFTDFTGQGRYTVTAGVSYQYGTRVAYPTDSSACALGVATHTSNDEIKGSIQGLASEHPMDDFILTNTSAKAATDNATGVEPVDPFERIASGGSFQVTKPISKIDVSPGNIRDLSAAGMRLGRNGSLLAELTFKWPGALLTTGKASSVEIRASTDYVKLKSDFNSQAKIAELNTQYEILDPESSFTKHAVNVSFPTSLAVHQQGDASTWSAYVAARAINNGGLKSNTSNVVSLFYEAPPLSTTVATATISTTSAMNTTTSTKAVTAAFASTTTTTERATTKTLTTTSQPASTEVLNSHATSTLASTKVPSTKQTYKLGTKTSQPPVIPTTSRRRAVTTTTETPPVTGFTPTTETTTATTERATMKTLTTTSRPSASEAAETSTTTTERAKTKAFAVTSRPPTSEASASHATAVQSTKRSALTITKSPSSMIPTASREGTVVTATETLIAVNFSSNVEALPAASIDTRGLDVFLTLSKWIPTGGVIAGGAATILAALIINRKRKSRPNNQRSLQRAQQIQKQSA</sequence>
<dbReference type="EMBL" id="JABSTU010000005">
    <property type="protein sequence ID" value="KAH8031911.1"/>
    <property type="molecule type" value="Genomic_DNA"/>
</dbReference>
<keyword evidence="2" id="KW-1133">Transmembrane helix</keyword>
<keyword evidence="2" id="KW-0472">Membrane</keyword>
<dbReference type="SUPFAM" id="SSF53300">
    <property type="entry name" value="vWA-like"/>
    <property type="match status" value="1"/>
</dbReference>
<evidence type="ECO:0000313" key="5">
    <source>
        <dbReference type="EMBL" id="KAH8031911.1"/>
    </source>
</evidence>
<dbReference type="VEuPathDB" id="VectorBase:LOC119164853"/>
<dbReference type="NCBIfam" id="NF041940">
    <property type="entry name" value="choice_anch_X"/>
    <property type="match status" value="1"/>
</dbReference>
<dbReference type="GO" id="GO:0032991">
    <property type="term" value="C:protein-containing complex"/>
    <property type="evidence" value="ECO:0007669"/>
    <property type="project" value="UniProtKB-ARBA"/>
</dbReference>
<feature type="region of interest" description="Disordered" evidence="1">
    <location>
        <begin position="1023"/>
        <end position="1043"/>
    </location>
</feature>
<keyword evidence="2" id="KW-0812">Transmembrane</keyword>
<feature type="signal peptide" evidence="3">
    <location>
        <begin position="1"/>
        <end position="20"/>
    </location>
</feature>
<evidence type="ECO:0000256" key="2">
    <source>
        <dbReference type="SAM" id="Phobius"/>
    </source>
</evidence>
<reference evidence="5" key="1">
    <citation type="journal article" date="2020" name="Cell">
        <title>Large-Scale Comparative Analyses of Tick Genomes Elucidate Their Genetic Diversity and Vector Capacities.</title>
        <authorList>
            <consortium name="Tick Genome and Microbiome Consortium (TIGMIC)"/>
            <person name="Jia N."/>
            <person name="Wang J."/>
            <person name="Shi W."/>
            <person name="Du L."/>
            <person name="Sun Y."/>
            <person name="Zhan W."/>
            <person name="Jiang J.F."/>
            <person name="Wang Q."/>
            <person name="Zhang B."/>
            <person name="Ji P."/>
            <person name="Bell-Sakyi L."/>
            <person name="Cui X.M."/>
            <person name="Yuan T.T."/>
            <person name="Jiang B.G."/>
            <person name="Yang W.F."/>
            <person name="Lam T.T."/>
            <person name="Chang Q.C."/>
            <person name="Ding S.J."/>
            <person name="Wang X.J."/>
            <person name="Zhu J.G."/>
            <person name="Ruan X.D."/>
            <person name="Zhao L."/>
            <person name="Wei J.T."/>
            <person name="Ye R.Z."/>
            <person name="Que T.C."/>
            <person name="Du C.H."/>
            <person name="Zhou Y.H."/>
            <person name="Cheng J.X."/>
            <person name="Dai P.F."/>
            <person name="Guo W.B."/>
            <person name="Han X.H."/>
            <person name="Huang E.J."/>
            <person name="Li L.F."/>
            <person name="Wei W."/>
            <person name="Gao Y.C."/>
            <person name="Liu J.Z."/>
            <person name="Shao H.Z."/>
            <person name="Wang X."/>
            <person name="Wang C.C."/>
            <person name="Yang T.C."/>
            <person name="Huo Q.B."/>
            <person name="Li W."/>
            <person name="Chen H.Y."/>
            <person name="Chen S.E."/>
            <person name="Zhou L.G."/>
            <person name="Ni X.B."/>
            <person name="Tian J.H."/>
            <person name="Sheng Y."/>
            <person name="Liu T."/>
            <person name="Pan Y.S."/>
            <person name="Xia L.Y."/>
            <person name="Li J."/>
            <person name="Zhao F."/>
            <person name="Cao W.C."/>
        </authorList>
    </citation>
    <scope>NUCLEOTIDE SEQUENCE</scope>
    <source>
        <strain evidence="5">Rmic-2018</strain>
    </source>
</reference>
<dbReference type="InterPro" id="IPR036465">
    <property type="entry name" value="vWFA_dom_sf"/>
</dbReference>
<accession>A0A9J6EC70</accession>
<feature type="domain" description="Calcium-activated chloride channel N-terminal" evidence="4">
    <location>
        <begin position="25"/>
        <end position="173"/>
    </location>
</feature>
<reference evidence="5" key="2">
    <citation type="submission" date="2021-09" db="EMBL/GenBank/DDBJ databases">
        <authorList>
            <person name="Jia N."/>
            <person name="Wang J."/>
            <person name="Shi W."/>
            <person name="Du L."/>
            <person name="Sun Y."/>
            <person name="Zhan W."/>
            <person name="Jiang J."/>
            <person name="Wang Q."/>
            <person name="Zhang B."/>
            <person name="Ji P."/>
            <person name="Sakyi L.B."/>
            <person name="Cui X."/>
            <person name="Yuan T."/>
            <person name="Jiang B."/>
            <person name="Yang W."/>
            <person name="Lam T.T.-Y."/>
            <person name="Chang Q."/>
            <person name="Ding S."/>
            <person name="Wang X."/>
            <person name="Zhu J."/>
            <person name="Ruan X."/>
            <person name="Zhao L."/>
            <person name="Wei J."/>
            <person name="Que T."/>
            <person name="Du C."/>
            <person name="Cheng J."/>
            <person name="Dai P."/>
            <person name="Han X."/>
            <person name="Huang E."/>
            <person name="Gao Y."/>
            <person name="Liu J."/>
            <person name="Shao H."/>
            <person name="Ye R."/>
            <person name="Li L."/>
            <person name="Wei W."/>
            <person name="Wang X."/>
            <person name="Wang C."/>
            <person name="Huo Q."/>
            <person name="Li W."/>
            <person name="Guo W."/>
            <person name="Chen H."/>
            <person name="Chen S."/>
            <person name="Zhou L."/>
            <person name="Zhou L."/>
            <person name="Ni X."/>
            <person name="Tian J."/>
            <person name="Zhou Y."/>
            <person name="Sheng Y."/>
            <person name="Liu T."/>
            <person name="Pan Y."/>
            <person name="Xia L."/>
            <person name="Li J."/>
            <person name="Zhao F."/>
            <person name="Cao W."/>
        </authorList>
    </citation>
    <scope>NUCLEOTIDE SEQUENCE</scope>
    <source>
        <strain evidence="5">Rmic-2018</strain>
        <tissue evidence="5">Larvae</tissue>
    </source>
</reference>
<dbReference type="Gene3D" id="3.40.50.410">
    <property type="entry name" value="von Willebrand factor, type A domain"/>
    <property type="match status" value="1"/>
</dbReference>
<dbReference type="Proteomes" id="UP000821866">
    <property type="component" value="Chromosome 3"/>
</dbReference>
<feature type="compositionally biased region" description="Low complexity" evidence="1">
    <location>
        <begin position="856"/>
        <end position="906"/>
    </location>
</feature>
<comment type="caution">
    <text evidence="5">The sequence shown here is derived from an EMBL/GenBank/DDBJ whole genome shotgun (WGS) entry which is preliminary data.</text>
</comment>
<feature type="chain" id="PRO_5039940614" description="Calcium-activated chloride channel N-terminal domain-containing protein" evidence="3">
    <location>
        <begin position="21"/>
        <end position="1043"/>
    </location>
</feature>
<evidence type="ECO:0000256" key="1">
    <source>
        <dbReference type="SAM" id="MobiDB-lite"/>
    </source>
</evidence>
<evidence type="ECO:0000313" key="6">
    <source>
        <dbReference type="Proteomes" id="UP000821866"/>
    </source>
</evidence>
<dbReference type="AlphaFoldDB" id="A0A9J6EC70"/>
<feature type="region of interest" description="Disordered" evidence="1">
    <location>
        <begin position="823"/>
        <end position="940"/>
    </location>
</feature>
<keyword evidence="6" id="KW-1185">Reference proteome</keyword>
<evidence type="ECO:0000256" key="3">
    <source>
        <dbReference type="SAM" id="SignalP"/>
    </source>
</evidence>
<feature type="compositionally biased region" description="Polar residues" evidence="1">
    <location>
        <begin position="919"/>
        <end position="940"/>
    </location>
</feature>
<proteinExistence type="predicted"/>
<dbReference type="InterPro" id="IPR013642">
    <property type="entry name" value="CLCA_N"/>
</dbReference>
<gene>
    <name evidence="5" type="ORF">HPB51_022109</name>
</gene>
<name>A0A9J6EC70_RHIMP</name>